<organism evidence="7 8">
    <name type="scientific">Cercospora zeae-maydis SCOH1-5</name>
    <dbReference type="NCBI Taxonomy" id="717836"/>
    <lineage>
        <taxon>Eukaryota</taxon>
        <taxon>Fungi</taxon>
        <taxon>Dikarya</taxon>
        <taxon>Ascomycota</taxon>
        <taxon>Pezizomycotina</taxon>
        <taxon>Dothideomycetes</taxon>
        <taxon>Dothideomycetidae</taxon>
        <taxon>Mycosphaerellales</taxon>
        <taxon>Mycosphaerellaceae</taxon>
        <taxon>Cercospora</taxon>
    </lineage>
</organism>
<dbReference type="GO" id="GO:0050584">
    <property type="term" value="F:linoleate 11-lipoxygenase activity"/>
    <property type="evidence" value="ECO:0007669"/>
    <property type="project" value="UniProtKB-ARBA"/>
</dbReference>
<sequence>MYTLTFGQILIASSLACLSSSDHLENRRSVASPLYQSERHQSIAKLSLSVAERRSTFTYGPGVGGGPFSPAGTLGDAMVDRDSAIYEQEGAAQLKITTADNISAVADKHRYNDLKTLEDYVHLYDDEWIDSSAPTGILPGLLTNYTQDLLFSMERLSFQPFAVRRLEPQEPLPFDVEDEVARAVSGQSLTQLHNSSRLFYVDHRAQANLTPAIDGKYAAPCDAYFYISEVSGDFLPLAIRTNMEQSLIYTPEDSPEDWLLAKMMFNTADFFMAQFHHLANTHYVTEIAYQAAIRSFSDSHPVMALLSRLMYGTLGIRASAALTLFAPGAAVDEFFAYTGSSAGQYSNEFYSSGYAGAFQSNYFIKNLQKRGLLNNSGPALKHFPFYEDALPIYNATRTFTAAFVSSYYPDSAAIFEDNELQAWLAEASGPAQAIDFPTRETLQTPSDLADVLTHIAHLSTSAHHSVNLNQLITTAGTLPFHPTAFHKPIPTAKGVTDVASYLPPLEKCLGLIALEANFARPLLVGTDRTLVHMFNDESMLSRMNSVTRAANADFMKAMRERSEVIRNRSFDKDGYSQGMPFLWKALDPETIPWSLSI</sequence>
<dbReference type="Gene3D" id="1.20.245.10">
    <property type="entry name" value="Lipoxygenase-1, Domain 5"/>
    <property type="match status" value="1"/>
</dbReference>
<dbReference type="Pfam" id="PF00305">
    <property type="entry name" value="Lipoxygenase"/>
    <property type="match status" value="1"/>
</dbReference>
<gene>
    <name evidence="7" type="ORF">CERZMDRAFT_111571</name>
</gene>
<accession>A0A6A6FJ31</accession>
<protein>
    <recommendedName>
        <fullName evidence="1">Manganese lipoxygenase</fullName>
    </recommendedName>
</protein>
<feature type="chain" id="PRO_5025413633" description="Manganese lipoxygenase" evidence="5">
    <location>
        <begin position="22"/>
        <end position="597"/>
    </location>
</feature>
<evidence type="ECO:0000256" key="1">
    <source>
        <dbReference type="ARBA" id="ARBA00021175"/>
    </source>
</evidence>
<keyword evidence="8" id="KW-1185">Reference proteome</keyword>
<dbReference type="GO" id="GO:0046872">
    <property type="term" value="F:metal ion binding"/>
    <property type="evidence" value="ECO:0007669"/>
    <property type="project" value="UniProtKB-KW"/>
</dbReference>
<evidence type="ECO:0000256" key="3">
    <source>
        <dbReference type="ARBA" id="ARBA00022964"/>
    </source>
</evidence>
<dbReference type="GO" id="GO:0034440">
    <property type="term" value="P:lipid oxidation"/>
    <property type="evidence" value="ECO:0007669"/>
    <property type="project" value="InterPro"/>
</dbReference>
<keyword evidence="5" id="KW-0732">Signal</keyword>
<dbReference type="InterPro" id="IPR013819">
    <property type="entry name" value="LipOase_C"/>
</dbReference>
<proteinExistence type="predicted"/>
<dbReference type="PROSITE" id="PS51393">
    <property type="entry name" value="LIPOXYGENASE_3"/>
    <property type="match status" value="1"/>
</dbReference>
<evidence type="ECO:0000256" key="2">
    <source>
        <dbReference type="ARBA" id="ARBA00022723"/>
    </source>
</evidence>
<dbReference type="SUPFAM" id="SSF48484">
    <property type="entry name" value="Lipoxigenase"/>
    <property type="match status" value="1"/>
</dbReference>
<dbReference type="PANTHER" id="PTHR11771">
    <property type="entry name" value="LIPOXYGENASE"/>
    <property type="match status" value="1"/>
</dbReference>
<feature type="domain" description="Lipoxygenase" evidence="6">
    <location>
        <begin position="27"/>
        <end position="597"/>
    </location>
</feature>
<dbReference type="Gene3D" id="3.10.450.60">
    <property type="match status" value="1"/>
</dbReference>
<keyword evidence="3" id="KW-0223">Dioxygenase</keyword>
<evidence type="ECO:0000313" key="8">
    <source>
        <dbReference type="Proteomes" id="UP000799539"/>
    </source>
</evidence>
<evidence type="ECO:0000313" key="7">
    <source>
        <dbReference type="EMBL" id="KAF2213238.1"/>
    </source>
</evidence>
<dbReference type="GO" id="GO:0043651">
    <property type="term" value="P:linoleic acid metabolic process"/>
    <property type="evidence" value="ECO:0007669"/>
    <property type="project" value="UniProtKB-ARBA"/>
</dbReference>
<dbReference type="OrthoDB" id="407298at2759"/>
<dbReference type="EMBL" id="ML992671">
    <property type="protein sequence ID" value="KAF2213238.1"/>
    <property type="molecule type" value="Genomic_DNA"/>
</dbReference>
<name>A0A6A6FJ31_9PEZI</name>
<reference evidence="7" key="1">
    <citation type="journal article" date="2020" name="Stud. Mycol.">
        <title>101 Dothideomycetes genomes: a test case for predicting lifestyles and emergence of pathogens.</title>
        <authorList>
            <person name="Haridas S."/>
            <person name="Albert R."/>
            <person name="Binder M."/>
            <person name="Bloem J."/>
            <person name="Labutti K."/>
            <person name="Salamov A."/>
            <person name="Andreopoulos B."/>
            <person name="Baker S."/>
            <person name="Barry K."/>
            <person name="Bills G."/>
            <person name="Bluhm B."/>
            <person name="Cannon C."/>
            <person name="Castanera R."/>
            <person name="Culley D."/>
            <person name="Daum C."/>
            <person name="Ezra D."/>
            <person name="Gonzalez J."/>
            <person name="Henrissat B."/>
            <person name="Kuo A."/>
            <person name="Liang C."/>
            <person name="Lipzen A."/>
            <person name="Lutzoni F."/>
            <person name="Magnuson J."/>
            <person name="Mondo S."/>
            <person name="Nolan M."/>
            <person name="Ohm R."/>
            <person name="Pangilinan J."/>
            <person name="Park H.-J."/>
            <person name="Ramirez L."/>
            <person name="Alfaro M."/>
            <person name="Sun H."/>
            <person name="Tritt A."/>
            <person name="Yoshinaga Y."/>
            <person name="Zwiers L.-H."/>
            <person name="Turgeon B."/>
            <person name="Goodwin S."/>
            <person name="Spatafora J."/>
            <person name="Crous P."/>
            <person name="Grigoriev I."/>
        </authorList>
    </citation>
    <scope>NUCLEOTIDE SEQUENCE</scope>
    <source>
        <strain evidence="7">SCOH1-5</strain>
    </source>
</reference>
<evidence type="ECO:0000256" key="4">
    <source>
        <dbReference type="ARBA" id="ARBA00023002"/>
    </source>
</evidence>
<keyword evidence="4" id="KW-0560">Oxidoreductase</keyword>
<dbReference type="Proteomes" id="UP000799539">
    <property type="component" value="Unassembled WGS sequence"/>
</dbReference>
<evidence type="ECO:0000256" key="5">
    <source>
        <dbReference type="SAM" id="SignalP"/>
    </source>
</evidence>
<dbReference type="AlphaFoldDB" id="A0A6A6FJ31"/>
<keyword evidence="2" id="KW-0479">Metal-binding</keyword>
<feature type="signal peptide" evidence="5">
    <location>
        <begin position="1"/>
        <end position="21"/>
    </location>
</feature>
<dbReference type="InterPro" id="IPR000907">
    <property type="entry name" value="LipOase"/>
</dbReference>
<evidence type="ECO:0000259" key="6">
    <source>
        <dbReference type="PROSITE" id="PS51393"/>
    </source>
</evidence>
<dbReference type="InterPro" id="IPR036226">
    <property type="entry name" value="LipOase_C_sf"/>
</dbReference>